<comment type="caution">
    <text evidence="3">The sequence shown here is derived from an EMBL/GenBank/DDBJ whole genome shotgun (WGS) entry which is preliminary data.</text>
</comment>
<feature type="domain" description="Histidine kinase/HSP90-like ATPase" evidence="2">
    <location>
        <begin position="23"/>
        <end position="134"/>
    </location>
</feature>
<dbReference type="SUPFAM" id="SSF55874">
    <property type="entry name" value="ATPase domain of HSP90 chaperone/DNA topoisomerase II/histidine kinase"/>
    <property type="match status" value="1"/>
</dbReference>
<dbReference type="RefSeq" id="WP_344597814.1">
    <property type="nucleotide sequence ID" value="NZ_BAAARW010000044.1"/>
</dbReference>
<name>A0ABN3KCS5_9ACTN</name>
<organism evidence="3 4">
    <name type="scientific">Actinomadura vinacea</name>
    <dbReference type="NCBI Taxonomy" id="115336"/>
    <lineage>
        <taxon>Bacteria</taxon>
        <taxon>Bacillati</taxon>
        <taxon>Actinomycetota</taxon>
        <taxon>Actinomycetes</taxon>
        <taxon>Streptosporangiales</taxon>
        <taxon>Thermomonosporaceae</taxon>
        <taxon>Actinomadura</taxon>
    </lineage>
</organism>
<dbReference type="Proteomes" id="UP001501231">
    <property type="component" value="Unassembled WGS sequence"/>
</dbReference>
<dbReference type="EMBL" id="BAAARW010000044">
    <property type="protein sequence ID" value="GAA2456119.1"/>
    <property type="molecule type" value="Genomic_DNA"/>
</dbReference>
<reference evidence="3 4" key="1">
    <citation type="journal article" date="2019" name="Int. J. Syst. Evol. Microbiol.">
        <title>The Global Catalogue of Microorganisms (GCM) 10K type strain sequencing project: providing services to taxonomists for standard genome sequencing and annotation.</title>
        <authorList>
            <consortium name="The Broad Institute Genomics Platform"/>
            <consortium name="The Broad Institute Genome Sequencing Center for Infectious Disease"/>
            <person name="Wu L."/>
            <person name="Ma J."/>
        </authorList>
    </citation>
    <scope>NUCLEOTIDE SEQUENCE [LARGE SCALE GENOMIC DNA]</scope>
    <source>
        <strain evidence="3 4">JCM 3325</strain>
    </source>
</reference>
<keyword evidence="1" id="KW-0723">Serine/threonine-protein kinase</keyword>
<gene>
    <name evidence="3" type="ORF">GCM10010191_89300</name>
</gene>
<proteinExistence type="predicted"/>
<dbReference type="Pfam" id="PF13581">
    <property type="entry name" value="HATPase_c_2"/>
    <property type="match status" value="1"/>
</dbReference>
<dbReference type="InterPro" id="IPR050267">
    <property type="entry name" value="Anti-sigma-factor_SerPK"/>
</dbReference>
<accession>A0ABN3KCS5</accession>
<dbReference type="CDD" id="cd16936">
    <property type="entry name" value="HATPase_RsbW-like"/>
    <property type="match status" value="1"/>
</dbReference>
<sequence length="156" mass="16342">MCTAAEWLWGSEPMRWRRAYTGRPDQVAWARGFAKALFSGSGREDDAAVVVAELASNAIRHTRSGEHRGWFGLEVAFGELAYIGVTDLGGGCVPLFRPKNPECELTEGGRGLQVVSELAVSYGIHGSAGLGHTVWADVALGGQGPAVGGAELASAS</sequence>
<dbReference type="Gene3D" id="3.30.565.10">
    <property type="entry name" value="Histidine kinase-like ATPase, C-terminal domain"/>
    <property type="match status" value="1"/>
</dbReference>
<keyword evidence="4" id="KW-1185">Reference proteome</keyword>
<dbReference type="InterPro" id="IPR003594">
    <property type="entry name" value="HATPase_dom"/>
</dbReference>
<evidence type="ECO:0000256" key="1">
    <source>
        <dbReference type="ARBA" id="ARBA00022527"/>
    </source>
</evidence>
<evidence type="ECO:0000259" key="2">
    <source>
        <dbReference type="Pfam" id="PF13581"/>
    </source>
</evidence>
<dbReference type="PANTHER" id="PTHR35526:SF3">
    <property type="entry name" value="ANTI-SIGMA-F FACTOR RSBW"/>
    <property type="match status" value="1"/>
</dbReference>
<protein>
    <recommendedName>
        <fullName evidence="2">Histidine kinase/HSP90-like ATPase domain-containing protein</fullName>
    </recommendedName>
</protein>
<keyword evidence="1" id="KW-0418">Kinase</keyword>
<dbReference type="PANTHER" id="PTHR35526">
    <property type="entry name" value="ANTI-SIGMA-F FACTOR RSBW-RELATED"/>
    <property type="match status" value="1"/>
</dbReference>
<dbReference type="InterPro" id="IPR036890">
    <property type="entry name" value="HATPase_C_sf"/>
</dbReference>
<evidence type="ECO:0000313" key="4">
    <source>
        <dbReference type="Proteomes" id="UP001501231"/>
    </source>
</evidence>
<evidence type="ECO:0000313" key="3">
    <source>
        <dbReference type="EMBL" id="GAA2456119.1"/>
    </source>
</evidence>
<keyword evidence="1" id="KW-0808">Transferase</keyword>